<dbReference type="SMART" id="SM01134">
    <property type="entry name" value="DeoRC"/>
    <property type="match status" value="1"/>
</dbReference>
<evidence type="ECO:0000259" key="1">
    <source>
        <dbReference type="Pfam" id="PF00455"/>
    </source>
</evidence>
<proteinExistence type="predicted"/>
<dbReference type="PANTHER" id="PTHR30363:SF44">
    <property type="entry name" value="AGA OPERON TRANSCRIPTIONAL REPRESSOR-RELATED"/>
    <property type="match status" value="1"/>
</dbReference>
<dbReference type="SUPFAM" id="SSF100950">
    <property type="entry name" value="NagB/RpiA/CoA transferase-like"/>
    <property type="match status" value="1"/>
</dbReference>
<dbReference type="PANTHER" id="PTHR30363">
    <property type="entry name" value="HTH-TYPE TRANSCRIPTIONAL REGULATOR SRLR-RELATED"/>
    <property type="match status" value="1"/>
</dbReference>
<feature type="domain" description="DeoR-like transcriptional repressor C-terminal sensor" evidence="1">
    <location>
        <begin position="19"/>
        <end position="96"/>
    </location>
</feature>
<dbReference type="Proteomes" id="UP001637994">
    <property type="component" value="Unassembled WGS sequence"/>
</dbReference>
<dbReference type="InterPro" id="IPR037171">
    <property type="entry name" value="NagB/RpiA_transferase-like"/>
</dbReference>
<keyword evidence="3" id="KW-1185">Reference proteome</keyword>
<name>A0ABW9MC28_9FIRM</name>
<evidence type="ECO:0000313" key="3">
    <source>
        <dbReference type="Proteomes" id="UP001637994"/>
    </source>
</evidence>
<dbReference type="RefSeq" id="WP_410035401.1">
    <property type="nucleotide sequence ID" value="NZ_JBGMEF010000017.1"/>
</dbReference>
<organism evidence="2 3">
    <name type="scientific">Anaerococcus kampingae</name>
    <dbReference type="NCBI Taxonomy" id="3115614"/>
    <lineage>
        <taxon>Bacteria</taxon>
        <taxon>Bacillati</taxon>
        <taxon>Bacillota</taxon>
        <taxon>Tissierellia</taxon>
        <taxon>Tissierellales</taxon>
        <taxon>Peptoniphilaceae</taxon>
        <taxon>Anaerococcus</taxon>
    </lineage>
</organism>
<dbReference type="InterPro" id="IPR050313">
    <property type="entry name" value="Carb_Metab_HTH_regulators"/>
</dbReference>
<evidence type="ECO:0000313" key="2">
    <source>
        <dbReference type="EMBL" id="MFO3666839.1"/>
    </source>
</evidence>
<sequence>MYDEYFLDLVLNLVHSKDSSLNNLKNLASDITIIGISGVTPDGKLTTSLMDEVEINQYMINESTSKNILVCDSSKFYKAANFKIGDIDKIDIVITDDNIERKTIEMLEKHAVQLIIV</sequence>
<accession>A0ABW9MC28</accession>
<protein>
    <recommendedName>
        <fullName evidence="1">DeoR-like transcriptional repressor C-terminal sensor domain-containing protein</fullName>
    </recommendedName>
</protein>
<comment type="caution">
    <text evidence="2">The sequence shown here is derived from an EMBL/GenBank/DDBJ whole genome shotgun (WGS) entry which is preliminary data.</text>
</comment>
<dbReference type="Pfam" id="PF00455">
    <property type="entry name" value="DeoRC"/>
    <property type="match status" value="1"/>
</dbReference>
<dbReference type="EMBL" id="JBGMEF010000017">
    <property type="protein sequence ID" value="MFO3666839.1"/>
    <property type="molecule type" value="Genomic_DNA"/>
</dbReference>
<dbReference type="InterPro" id="IPR014036">
    <property type="entry name" value="DeoR-like_C"/>
</dbReference>
<reference evidence="2 3" key="1">
    <citation type="journal article" date="2025" name="Anaerobe">
        <title>Description of Anaerococcus kampingiae sp. nov., Anaerococcus groningensis sp. nov., Anaerococcus martiniensis sp. nov., and Anaerococcus cruorum sp. nov., isolated from human clinical specimens.</title>
        <authorList>
            <person name="Boiten K.E."/>
            <person name="Meijer J."/>
            <person name="van Wezel E.M."/>
            <person name="Veloo A.C.M."/>
        </authorList>
    </citation>
    <scope>NUCLEOTIDE SEQUENCE [LARGE SCALE GENOMIC DNA]</scope>
    <source>
        <strain evidence="2 3">ENR0874</strain>
    </source>
</reference>
<gene>
    <name evidence="2" type="ORF">ACCQ42_03535</name>
</gene>